<sequence>MFPFIFNQMMYKSLCLFPISRVSRETSSLFHACNRRDKTHLFDALKI</sequence>
<organism evidence="1 2">
    <name type="scientific">Larinioides sclopetarius</name>
    <dbReference type="NCBI Taxonomy" id="280406"/>
    <lineage>
        <taxon>Eukaryota</taxon>
        <taxon>Metazoa</taxon>
        <taxon>Ecdysozoa</taxon>
        <taxon>Arthropoda</taxon>
        <taxon>Chelicerata</taxon>
        <taxon>Arachnida</taxon>
        <taxon>Araneae</taxon>
        <taxon>Araneomorphae</taxon>
        <taxon>Entelegynae</taxon>
        <taxon>Araneoidea</taxon>
        <taxon>Araneidae</taxon>
        <taxon>Larinioides</taxon>
    </lineage>
</organism>
<proteinExistence type="predicted"/>
<dbReference type="AlphaFoldDB" id="A0AAV1YZF1"/>
<evidence type="ECO:0000313" key="2">
    <source>
        <dbReference type="Proteomes" id="UP001497382"/>
    </source>
</evidence>
<evidence type="ECO:0000313" key="1">
    <source>
        <dbReference type="EMBL" id="CAL1264653.1"/>
    </source>
</evidence>
<name>A0AAV1YZF1_9ARAC</name>
<dbReference type="Proteomes" id="UP001497382">
    <property type="component" value="Unassembled WGS sequence"/>
</dbReference>
<keyword evidence="2" id="KW-1185">Reference proteome</keyword>
<comment type="caution">
    <text evidence="1">The sequence shown here is derived from an EMBL/GenBank/DDBJ whole genome shotgun (WGS) entry which is preliminary data.</text>
</comment>
<reference evidence="1 2" key="1">
    <citation type="submission" date="2024-04" db="EMBL/GenBank/DDBJ databases">
        <authorList>
            <person name="Rising A."/>
            <person name="Reimegard J."/>
            <person name="Sonavane S."/>
            <person name="Akerstrom W."/>
            <person name="Nylinder S."/>
            <person name="Hedman E."/>
            <person name="Kallberg Y."/>
        </authorList>
    </citation>
    <scope>NUCLEOTIDE SEQUENCE [LARGE SCALE GENOMIC DNA]</scope>
</reference>
<feature type="non-terminal residue" evidence="1">
    <location>
        <position position="47"/>
    </location>
</feature>
<gene>
    <name evidence="1" type="ORF">LARSCL_LOCUS2099</name>
</gene>
<accession>A0AAV1YZF1</accession>
<protein>
    <submittedName>
        <fullName evidence="1">Uncharacterized protein</fullName>
    </submittedName>
</protein>
<dbReference type="EMBL" id="CAXIEN010000014">
    <property type="protein sequence ID" value="CAL1264653.1"/>
    <property type="molecule type" value="Genomic_DNA"/>
</dbReference>